<evidence type="ECO:0000256" key="2">
    <source>
        <dbReference type="ARBA" id="ARBA00007635"/>
    </source>
</evidence>
<gene>
    <name evidence="10" type="ORF">G2W53_025934</name>
</gene>
<feature type="domain" description="C2H2-type" evidence="9">
    <location>
        <begin position="354"/>
        <end position="381"/>
    </location>
</feature>
<feature type="transmembrane region" description="Helical" evidence="8">
    <location>
        <begin position="13"/>
        <end position="33"/>
    </location>
</feature>
<dbReference type="InterPro" id="IPR030184">
    <property type="entry name" value="WAT1-related"/>
</dbReference>
<dbReference type="InterPro" id="IPR037185">
    <property type="entry name" value="EmrE-like"/>
</dbReference>
<reference evidence="10" key="1">
    <citation type="submission" date="2020-09" db="EMBL/GenBank/DDBJ databases">
        <title>Genome-Enabled Discovery of Anthraquinone Biosynthesis in Senna tora.</title>
        <authorList>
            <person name="Kang S.-H."/>
            <person name="Pandey R.P."/>
            <person name="Lee C.-M."/>
            <person name="Sim J.-S."/>
            <person name="Jeong J.-T."/>
            <person name="Choi B.-S."/>
            <person name="Jung M."/>
            <person name="Ginzburg D."/>
            <person name="Zhao K."/>
            <person name="Won S.Y."/>
            <person name="Oh T.-J."/>
            <person name="Yu Y."/>
            <person name="Kim N.-H."/>
            <person name="Lee O.R."/>
            <person name="Lee T.-H."/>
            <person name="Bashyal P."/>
            <person name="Kim T.-S."/>
            <person name="Lee W.-H."/>
            <person name="Kawkins C."/>
            <person name="Kim C.-K."/>
            <person name="Kim J.S."/>
            <person name="Ahn B.O."/>
            <person name="Rhee S.Y."/>
            <person name="Sohng J.K."/>
        </authorList>
    </citation>
    <scope>NUCLEOTIDE SEQUENCE</scope>
    <source>
        <tissue evidence="10">Leaf</tissue>
    </source>
</reference>
<organism evidence="10 11">
    <name type="scientific">Senna tora</name>
    <dbReference type="NCBI Taxonomy" id="362788"/>
    <lineage>
        <taxon>Eukaryota</taxon>
        <taxon>Viridiplantae</taxon>
        <taxon>Streptophyta</taxon>
        <taxon>Embryophyta</taxon>
        <taxon>Tracheophyta</taxon>
        <taxon>Spermatophyta</taxon>
        <taxon>Magnoliopsida</taxon>
        <taxon>eudicotyledons</taxon>
        <taxon>Gunneridae</taxon>
        <taxon>Pentapetalae</taxon>
        <taxon>rosids</taxon>
        <taxon>fabids</taxon>
        <taxon>Fabales</taxon>
        <taxon>Fabaceae</taxon>
        <taxon>Caesalpinioideae</taxon>
        <taxon>Cassia clade</taxon>
        <taxon>Senna</taxon>
    </lineage>
</organism>
<dbReference type="SUPFAM" id="SSF103481">
    <property type="entry name" value="Multidrug resistance efflux transporter EmrE"/>
    <property type="match status" value="2"/>
</dbReference>
<keyword evidence="6" id="KW-0479">Metal-binding</keyword>
<accession>A0A834TGE6</accession>
<dbReference type="Pfam" id="PF00892">
    <property type="entry name" value="EamA"/>
    <property type="match status" value="2"/>
</dbReference>
<protein>
    <submittedName>
        <fullName evidence="10">WAT1-related protein</fullName>
    </submittedName>
</protein>
<dbReference type="GO" id="GO:0008270">
    <property type="term" value="F:zinc ion binding"/>
    <property type="evidence" value="ECO:0007669"/>
    <property type="project" value="UniProtKB-KW"/>
</dbReference>
<dbReference type="PROSITE" id="PS50157">
    <property type="entry name" value="ZINC_FINGER_C2H2_2"/>
    <property type="match status" value="1"/>
</dbReference>
<evidence type="ECO:0000256" key="4">
    <source>
        <dbReference type="ARBA" id="ARBA00022989"/>
    </source>
</evidence>
<feature type="region of interest" description="Disordered" evidence="7">
    <location>
        <begin position="301"/>
        <end position="347"/>
    </location>
</feature>
<keyword evidence="11" id="KW-1185">Reference proteome</keyword>
<feature type="transmembrane region" description="Helical" evidence="8">
    <location>
        <begin position="190"/>
        <end position="206"/>
    </location>
</feature>
<feature type="transmembrane region" description="Helical" evidence="8">
    <location>
        <begin position="105"/>
        <end position="126"/>
    </location>
</feature>
<feature type="transmembrane region" description="Helical" evidence="8">
    <location>
        <begin position="272"/>
        <end position="292"/>
    </location>
</feature>
<dbReference type="SUPFAM" id="SSF57667">
    <property type="entry name" value="beta-beta-alpha zinc fingers"/>
    <property type="match status" value="1"/>
</dbReference>
<feature type="compositionally biased region" description="Low complexity" evidence="7">
    <location>
        <begin position="302"/>
        <end position="313"/>
    </location>
</feature>
<dbReference type="PROSITE" id="PS00028">
    <property type="entry name" value="ZINC_FINGER_C2H2_1"/>
    <property type="match status" value="1"/>
</dbReference>
<evidence type="ECO:0000313" key="10">
    <source>
        <dbReference type="EMBL" id="KAF7820479.1"/>
    </source>
</evidence>
<dbReference type="InterPro" id="IPR013087">
    <property type="entry name" value="Znf_C2H2_type"/>
</dbReference>
<dbReference type="AlphaFoldDB" id="A0A834TGE6"/>
<dbReference type="InterPro" id="IPR036236">
    <property type="entry name" value="Znf_C2H2_sf"/>
</dbReference>
<keyword evidence="3 8" id="KW-0812">Transmembrane</keyword>
<feature type="transmembrane region" description="Helical" evidence="8">
    <location>
        <begin position="247"/>
        <end position="267"/>
    </location>
</feature>
<dbReference type="GO" id="GO:0022857">
    <property type="term" value="F:transmembrane transporter activity"/>
    <property type="evidence" value="ECO:0007669"/>
    <property type="project" value="InterPro"/>
</dbReference>
<evidence type="ECO:0000256" key="1">
    <source>
        <dbReference type="ARBA" id="ARBA00004141"/>
    </source>
</evidence>
<evidence type="ECO:0000256" key="8">
    <source>
        <dbReference type="SAM" id="Phobius"/>
    </source>
</evidence>
<evidence type="ECO:0000256" key="3">
    <source>
        <dbReference type="ARBA" id="ARBA00022692"/>
    </source>
</evidence>
<evidence type="ECO:0000256" key="6">
    <source>
        <dbReference type="PROSITE-ProRule" id="PRU00042"/>
    </source>
</evidence>
<dbReference type="GO" id="GO:0016020">
    <property type="term" value="C:membrane"/>
    <property type="evidence" value="ECO:0007669"/>
    <property type="project" value="UniProtKB-SubCell"/>
</dbReference>
<keyword evidence="5 8" id="KW-0472">Membrane</keyword>
<dbReference type="PANTHER" id="PTHR31218">
    <property type="entry name" value="WAT1-RELATED PROTEIN"/>
    <property type="match status" value="1"/>
</dbReference>
<keyword evidence="6" id="KW-0862">Zinc</keyword>
<comment type="similarity">
    <text evidence="2">Belongs to the drug/metabolite transporter (DMT) superfamily. Plant drug/metabolite exporter (P-DME) (TC 2.A.7.4) family.</text>
</comment>
<keyword evidence="6" id="KW-0863">Zinc-finger</keyword>
<evidence type="ECO:0000256" key="7">
    <source>
        <dbReference type="SAM" id="MobiDB-lite"/>
    </source>
</evidence>
<comment type="caution">
    <text evidence="10">The sequence shown here is derived from an EMBL/GenBank/DDBJ whole genome shotgun (WGS) entry which is preliminary data.</text>
</comment>
<dbReference type="Proteomes" id="UP000634136">
    <property type="component" value="Unassembled WGS sequence"/>
</dbReference>
<dbReference type="OrthoDB" id="1728340at2759"/>
<keyword evidence="4 8" id="KW-1133">Transmembrane helix</keyword>
<dbReference type="Pfam" id="PF13912">
    <property type="entry name" value="zf-C2H2_6"/>
    <property type="match status" value="2"/>
</dbReference>
<proteinExistence type="inferred from homology"/>
<dbReference type="InterPro" id="IPR000620">
    <property type="entry name" value="EamA_dom"/>
</dbReference>
<sequence>MGSLGEELERARAWPYLGAILLQFGCGGMAVICKFALDQGLSQHVLVVYRHALAFLIISPFALYYDRNSRPKMTPSVLGKIMLLALSEPVLDQNLYYTGMKYTTATYTCALANVIPAFSFLLAWALKFEKVNIRRMYSIAKISGTAITVGGAMMMTLTKGAMLNLPWTKEMTNQNSENINVSSSSNNHNLIYGALMIATVVIEWHNPSAWSIHLDSKLLAVVYSGVICSGFAYYVQGLIVNAKGPVFLSAFSPLSMVIVAIMGSIFLAEKIYIGRVFGAIVIVIGLYMVLWGKSKECDEIKSSSPNASKSNSSQALGGHRASHKKPRIVAGDHNNDGSPSSSSSSVAAIKPKTHECSVCGLEFAIGQALGGHMRRHRHRVEVKSRIDLHNNDDEDDDDSMVTVTTSTVDLESSSSLTEIRKRKELEEEEDDRRIRSKRSSVLFLDLNLTPSENNELQFLKIAANTATTTSNLVDCFY</sequence>
<evidence type="ECO:0000313" key="11">
    <source>
        <dbReference type="Proteomes" id="UP000634136"/>
    </source>
</evidence>
<evidence type="ECO:0000259" key="9">
    <source>
        <dbReference type="PROSITE" id="PS50157"/>
    </source>
</evidence>
<feature type="transmembrane region" description="Helical" evidence="8">
    <location>
        <begin position="138"/>
        <end position="157"/>
    </location>
</feature>
<evidence type="ECO:0000256" key="5">
    <source>
        <dbReference type="ARBA" id="ARBA00023136"/>
    </source>
</evidence>
<feature type="transmembrane region" description="Helical" evidence="8">
    <location>
        <begin position="218"/>
        <end position="235"/>
    </location>
</feature>
<name>A0A834TGE6_9FABA</name>
<feature type="transmembrane region" description="Helical" evidence="8">
    <location>
        <begin position="45"/>
        <end position="65"/>
    </location>
</feature>
<dbReference type="EMBL" id="JAAIUW010000008">
    <property type="protein sequence ID" value="KAF7820479.1"/>
    <property type="molecule type" value="Genomic_DNA"/>
</dbReference>
<comment type="subcellular location">
    <subcellularLocation>
        <location evidence="1">Membrane</location>
        <topology evidence="1">Multi-pass membrane protein</topology>
    </subcellularLocation>
</comment>